<gene>
    <name evidence="2" type="primary">cas5e</name>
    <name evidence="2" type="ORF">MF672_013340</name>
</gene>
<dbReference type="NCBIfam" id="TIGR02593">
    <property type="entry name" value="CRISPR_cas5"/>
    <property type="match status" value="1"/>
</dbReference>
<organism evidence="2 3">
    <name type="scientific">Actinomadura luzonensis</name>
    <dbReference type="NCBI Taxonomy" id="2805427"/>
    <lineage>
        <taxon>Bacteria</taxon>
        <taxon>Bacillati</taxon>
        <taxon>Actinomycetota</taxon>
        <taxon>Actinomycetes</taxon>
        <taxon>Streptosporangiales</taxon>
        <taxon>Thermomonosporaceae</taxon>
        <taxon>Actinomadura</taxon>
    </lineage>
</organism>
<dbReference type="Proteomes" id="UP001317259">
    <property type="component" value="Unassembled WGS sequence"/>
</dbReference>
<protein>
    <submittedName>
        <fullName evidence="2">Type I-E CRISPR-associated protein Cas5/CasD</fullName>
    </submittedName>
</protein>
<dbReference type="Pfam" id="PF09704">
    <property type="entry name" value="Cas_Cas5d"/>
    <property type="match status" value="1"/>
</dbReference>
<keyword evidence="3" id="KW-1185">Reference proteome</keyword>
<comment type="caution">
    <text evidence="2">The sequence shown here is derived from an EMBL/GenBank/DDBJ whole genome shotgun (WGS) entry which is preliminary data.</text>
</comment>
<accession>A0ABT0FRY2</accession>
<evidence type="ECO:0000313" key="3">
    <source>
        <dbReference type="Proteomes" id="UP001317259"/>
    </source>
</evidence>
<dbReference type="RefSeq" id="WP_242382941.1">
    <property type="nucleotide sequence ID" value="NZ_JAKRKC020000001.1"/>
</dbReference>
<keyword evidence="1" id="KW-0051">Antiviral defense</keyword>
<evidence type="ECO:0000313" key="2">
    <source>
        <dbReference type="EMBL" id="MCK2214770.1"/>
    </source>
</evidence>
<evidence type="ECO:0000256" key="1">
    <source>
        <dbReference type="ARBA" id="ARBA00023118"/>
    </source>
</evidence>
<dbReference type="Gene3D" id="3.30.70.2660">
    <property type="match status" value="1"/>
</dbReference>
<proteinExistence type="predicted"/>
<name>A0ABT0FRY2_9ACTN</name>
<dbReference type="EMBL" id="JAKRKC020000001">
    <property type="protein sequence ID" value="MCK2214770.1"/>
    <property type="molecule type" value="Genomic_DNA"/>
</dbReference>
<dbReference type="InterPro" id="IPR013422">
    <property type="entry name" value="CRISPR-assoc_prot_Cas5_N"/>
</dbReference>
<dbReference type="NCBIfam" id="TIGR01868">
    <property type="entry name" value="casD_Cas5e"/>
    <property type="match status" value="1"/>
</dbReference>
<dbReference type="InterPro" id="IPR021124">
    <property type="entry name" value="CRISPR-assoc_prot_Cas5"/>
</dbReference>
<dbReference type="CDD" id="cd09693">
    <property type="entry name" value="Cas5_I"/>
    <property type="match status" value="1"/>
</dbReference>
<dbReference type="InterPro" id="IPR010147">
    <property type="entry name" value="CRISPR-assoc_prot_CasD"/>
</dbReference>
<reference evidence="2 3" key="1">
    <citation type="submission" date="2022-04" db="EMBL/GenBank/DDBJ databases">
        <title>Genome draft of Actinomadura sp. ATCC 31491.</title>
        <authorList>
            <person name="Shi X."/>
            <person name="Du Y."/>
        </authorList>
    </citation>
    <scope>NUCLEOTIDE SEQUENCE [LARGE SCALE GENOMIC DNA]</scope>
    <source>
        <strain evidence="2 3">ATCC 31491</strain>
    </source>
</reference>
<sequence length="248" mass="27168">MSGLVLRLAGPLQSWGEHSVFAQRDTLRFPTRSGLIGLLASAEGFERGRSLTGYEGLRFTVRIDRPGVRLLDFHTIGGGMSRGVPRPDGTQRPQGTATMVTRRQYLSDAVFTVAVEGPDERLAEIAEALRQPRWQPYLGRRSCPPDQPLLLSSTAADPVADLRTRVPIARALRGSDQPEAEFVTESAEETADSVTELADVPESFSRCDRRYRTRAVSITTQAVADGLFVSGAAFWDCLVDYIGEEGAR</sequence>